<accession>D9QTS4</accession>
<dbReference type="SUPFAM" id="SSF53756">
    <property type="entry name" value="UDP-Glycosyltransferase/glycogen phosphorylase"/>
    <property type="match status" value="1"/>
</dbReference>
<keyword evidence="2" id="KW-0808">Transferase</keyword>
<organism evidence="2 3">
    <name type="scientific">Acetohalobium arabaticum (strain ATCC 49924 / DSM 5501 / Z-7288)</name>
    <dbReference type="NCBI Taxonomy" id="574087"/>
    <lineage>
        <taxon>Bacteria</taxon>
        <taxon>Bacillati</taxon>
        <taxon>Bacillota</taxon>
        <taxon>Clostridia</taxon>
        <taxon>Halanaerobiales</taxon>
        <taxon>Halobacteroidaceae</taxon>
        <taxon>Acetohalobium</taxon>
    </lineage>
</organism>
<dbReference type="CAZy" id="GT4">
    <property type="family name" value="Glycosyltransferase Family 4"/>
</dbReference>
<evidence type="ECO:0000259" key="1">
    <source>
        <dbReference type="Pfam" id="PF00534"/>
    </source>
</evidence>
<feature type="domain" description="Glycosyl transferase family 1" evidence="1">
    <location>
        <begin position="184"/>
        <end position="345"/>
    </location>
</feature>
<keyword evidence="3" id="KW-1185">Reference proteome</keyword>
<reference evidence="2 3" key="1">
    <citation type="journal article" date="2010" name="Stand. Genomic Sci.">
        <title>Complete genome sequence of Acetohalobium arabaticum type strain (Z-7288).</title>
        <authorList>
            <person name="Sikorski J."/>
            <person name="Lapidus A."/>
            <person name="Chertkov O."/>
            <person name="Lucas S."/>
            <person name="Copeland A."/>
            <person name="Glavina Del Rio T."/>
            <person name="Nolan M."/>
            <person name="Tice H."/>
            <person name="Cheng J.F."/>
            <person name="Han C."/>
            <person name="Brambilla E."/>
            <person name="Pitluck S."/>
            <person name="Liolios K."/>
            <person name="Ivanova N."/>
            <person name="Mavromatis K."/>
            <person name="Mikhailova N."/>
            <person name="Pati A."/>
            <person name="Bruce D."/>
            <person name="Detter C."/>
            <person name="Tapia R."/>
            <person name="Goodwin L."/>
            <person name="Chen A."/>
            <person name="Palaniappan K."/>
            <person name="Land M."/>
            <person name="Hauser L."/>
            <person name="Chang Y.J."/>
            <person name="Jeffries C.D."/>
            <person name="Rohde M."/>
            <person name="Goker M."/>
            <person name="Spring S."/>
            <person name="Woyke T."/>
            <person name="Bristow J."/>
            <person name="Eisen J.A."/>
            <person name="Markowitz V."/>
            <person name="Hugenholtz P."/>
            <person name="Kyrpides N.C."/>
            <person name="Klenk H.P."/>
        </authorList>
    </citation>
    <scope>NUCLEOTIDE SEQUENCE [LARGE SCALE GENOMIC DNA]</scope>
    <source>
        <strain evidence="3">ATCC 49924 / DSM 5501 / Z-7288</strain>
    </source>
</reference>
<dbReference type="RefSeq" id="WP_013279086.1">
    <property type="nucleotide sequence ID" value="NC_014378.1"/>
</dbReference>
<dbReference type="HOGENOM" id="CLU_009583_2_2_9"/>
<dbReference type="Proteomes" id="UP000001661">
    <property type="component" value="Chromosome"/>
</dbReference>
<proteinExistence type="predicted"/>
<protein>
    <submittedName>
        <fullName evidence="2">Glycosyl transferase group 1</fullName>
    </submittedName>
</protein>
<evidence type="ECO:0000313" key="3">
    <source>
        <dbReference type="Proteomes" id="UP000001661"/>
    </source>
</evidence>
<dbReference type="AlphaFoldDB" id="D9QTS4"/>
<dbReference type="Gene3D" id="3.40.50.2000">
    <property type="entry name" value="Glycogen Phosphorylase B"/>
    <property type="match status" value="2"/>
</dbReference>
<dbReference type="KEGG" id="aar:Acear_2159"/>
<sequence>MSKRLLFMNTGTGWGGVEKWHYKTASALQKREYDIFILGIKDEMFYNKCKDAGLKVDSIDHIGDVTFVNPFRLYWLVRYLKKNMIDAIFLCQSSHFKYGSLAAKLAGVETIVYRRALAKPIKNKFYNRWLLKYCVTDFMSISKVTRDKNLKNIPTDYLSKEKLKLIYKGVKKDKFIDPEITSDLREEFNIKDDELIIGNVGRLCRQKAQQYLIEALPQVLKEFEKFKVLLVGSGKKGEVFKDRVKELGLEDKVIFTGFREDIPSILKQLDFMVHTAIYEGGAPWVILEAMMAGVPIVTTEATTISEFVIDGENGYLAENKNSTDIAEKILKMIKHPEREKLGQQGAEIAKKKFSFQKMIDEIEEKILNN</sequence>
<dbReference type="PANTHER" id="PTHR12526">
    <property type="entry name" value="GLYCOSYLTRANSFERASE"/>
    <property type="match status" value="1"/>
</dbReference>
<gene>
    <name evidence="2" type="ordered locus">Acear_2159</name>
</gene>
<dbReference type="EMBL" id="CP002105">
    <property type="protein sequence ID" value="ADL13645.1"/>
    <property type="molecule type" value="Genomic_DNA"/>
</dbReference>
<name>D9QTS4_ACEAZ</name>
<dbReference type="STRING" id="574087.Acear_2159"/>
<dbReference type="InterPro" id="IPR001296">
    <property type="entry name" value="Glyco_trans_1"/>
</dbReference>
<dbReference type="eggNOG" id="COG0438">
    <property type="taxonomic scope" value="Bacteria"/>
</dbReference>
<dbReference type="OrthoDB" id="9804196at2"/>
<dbReference type="Pfam" id="PF00534">
    <property type="entry name" value="Glycos_transf_1"/>
    <property type="match status" value="1"/>
</dbReference>
<dbReference type="GO" id="GO:0016757">
    <property type="term" value="F:glycosyltransferase activity"/>
    <property type="evidence" value="ECO:0007669"/>
    <property type="project" value="InterPro"/>
</dbReference>
<evidence type="ECO:0000313" key="2">
    <source>
        <dbReference type="EMBL" id="ADL13645.1"/>
    </source>
</evidence>